<evidence type="ECO:0000313" key="3">
    <source>
        <dbReference type="Proteomes" id="UP000191554"/>
    </source>
</evidence>
<dbReference type="Gene3D" id="3.40.50.720">
    <property type="entry name" value="NAD(P)-binding Rossmann-like Domain"/>
    <property type="match status" value="1"/>
</dbReference>
<sequence length="358" mass="40368">MKRVGVLGGTGEIGKRTVEVLKKEYPVIASYYSRYEKSSENCVFTRVDIADTEAVRHFCGQCDIIVNCGGASFLNGEKVARIASQLRIPYVDPSGEAFLETKLSDIKEENVFVLSSGYFPGMSGLLMRHICESFDIPEKICGLSVSEETPSQSAIEDFILTNLSGFGVALNYYDNGYLRRDERERFEIIRNKGYRFQNYLTVETERIARKYALQKANWYNTSFGEEIIQKLQMAVIRLKSGGEGYREIVGEVIEIFRRNLKDRRQFTYIKIEGQGLSGNKRLVRKAEMTSDCSSEISAIIAAYAVKSLLSAPLKNGIYYAMDIISSEALIEDMDGLNARLAICETQERSEDECDEGEI</sequence>
<dbReference type="Proteomes" id="UP000191554">
    <property type="component" value="Unassembled WGS sequence"/>
</dbReference>
<dbReference type="STRING" id="48256.CLHUN_11540"/>
<accession>A0A1V4SM07</accession>
<evidence type="ECO:0000259" key="1">
    <source>
        <dbReference type="Pfam" id="PF01370"/>
    </source>
</evidence>
<dbReference type="InterPro" id="IPR036291">
    <property type="entry name" value="NAD(P)-bd_dom_sf"/>
</dbReference>
<organism evidence="2 3">
    <name type="scientific">Ruminiclostridium hungatei</name>
    <name type="common">Clostridium hungatei</name>
    <dbReference type="NCBI Taxonomy" id="48256"/>
    <lineage>
        <taxon>Bacteria</taxon>
        <taxon>Bacillati</taxon>
        <taxon>Bacillota</taxon>
        <taxon>Clostridia</taxon>
        <taxon>Eubacteriales</taxon>
        <taxon>Oscillospiraceae</taxon>
        <taxon>Ruminiclostridium</taxon>
    </lineage>
</organism>
<comment type="caution">
    <text evidence="2">The sequence shown here is derived from an EMBL/GenBank/DDBJ whole genome shotgun (WGS) entry which is preliminary data.</text>
</comment>
<dbReference type="InterPro" id="IPR001509">
    <property type="entry name" value="Epimerase_deHydtase"/>
</dbReference>
<dbReference type="SUPFAM" id="SSF51735">
    <property type="entry name" value="NAD(P)-binding Rossmann-fold domains"/>
    <property type="match status" value="1"/>
</dbReference>
<feature type="domain" description="NAD-dependent epimerase/dehydratase" evidence="1">
    <location>
        <begin position="6"/>
        <end position="72"/>
    </location>
</feature>
<dbReference type="AlphaFoldDB" id="A0A1V4SM07"/>
<name>A0A1V4SM07_RUMHU</name>
<dbReference type="RefSeq" id="WP_080063610.1">
    <property type="nucleotide sequence ID" value="NZ_MZGX01000006.1"/>
</dbReference>
<protein>
    <submittedName>
        <fullName evidence="2">Saccharopine dehydrogenase</fullName>
    </submittedName>
</protein>
<reference evidence="2 3" key="1">
    <citation type="submission" date="2017-03" db="EMBL/GenBank/DDBJ databases">
        <title>Genome sequence of Clostridium hungatei DSM 14427.</title>
        <authorList>
            <person name="Poehlein A."/>
            <person name="Daniel R."/>
        </authorList>
    </citation>
    <scope>NUCLEOTIDE SEQUENCE [LARGE SCALE GENOMIC DNA]</scope>
    <source>
        <strain evidence="2 3">DSM 14427</strain>
    </source>
</reference>
<keyword evidence="3" id="KW-1185">Reference proteome</keyword>
<gene>
    <name evidence="2" type="ORF">CLHUN_11540</name>
</gene>
<dbReference type="OrthoDB" id="1221575at2"/>
<dbReference type="Pfam" id="PF01370">
    <property type="entry name" value="Epimerase"/>
    <property type="match status" value="1"/>
</dbReference>
<proteinExistence type="predicted"/>
<dbReference type="EMBL" id="MZGX01000006">
    <property type="protein sequence ID" value="OPX44922.1"/>
    <property type="molecule type" value="Genomic_DNA"/>
</dbReference>
<evidence type="ECO:0000313" key="2">
    <source>
        <dbReference type="EMBL" id="OPX44922.1"/>
    </source>
</evidence>